<keyword evidence="2" id="KW-0349">Heme</keyword>
<keyword evidence="6" id="KW-0503">Monooxygenase</keyword>
<dbReference type="FunFam" id="1.10.630.10:FF:000018">
    <property type="entry name" value="Cytochrome P450 monooxygenase"/>
    <property type="match status" value="1"/>
</dbReference>
<evidence type="ECO:0000256" key="1">
    <source>
        <dbReference type="ARBA" id="ARBA00010617"/>
    </source>
</evidence>
<dbReference type="GO" id="GO:0008395">
    <property type="term" value="F:steroid hydroxylase activity"/>
    <property type="evidence" value="ECO:0007669"/>
    <property type="project" value="TreeGrafter"/>
</dbReference>
<proteinExistence type="inferred from homology"/>
<keyword evidence="8" id="KW-1185">Reference proteome</keyword>
<accession>A0A291Q6T0</accession>
<organism evidence="7 8">
    <name type="scientific">Streptomyces formicae</name>
    <dbReference type="NCBI Taxonomy" id="1616117"/>
    <lineage>
        <taxon>Bacteria</taxon>
        <taxon>Bacillati</taxon>
        <taxon>Actinomycetota</taxon>
        <taxon>Actinomycetes</taxon>
        <taxon>Kitasatosporales</taxon>
        <taxon>Streptomycetaceae</taxon>
        <taxon>Streptomyces</taxon>
    </lineage>
</organism>
<dbReference type="InterPro" id="IPR001128">
    <property type="entry name" value="Cyt_P450"/>
</dbReference>
<evidence type="ECO:0000313" key="7">
    <source>
        <dbReference type="EMBL" id="ATL27419.1"/>
    </source>
</evidence>
<evidence type="ECO:0000256" key="5">
    <source>
        <dbReference type="ARBA" id="ARBA00023004"/>
    </source>
</evidence>
<evidence type="ECO:0000256" key="2">
    <source>
        <dbReference type="ARBA" id="ARBA00022617"/>
    </source>
</evidence>
<comment type="similarity">
    <text evidence="1">Belongs to the cytochrome P450 family.</text>
</comment>
<dbReference type="GO" id="GO:0006707">
    <property type="term" value="P:cholesterol catabolic process"/>
    <property type="evidence" value="ECO:0007669"/>
    <property type="project" value="TreeGrafter"/>
</dbReference>
<dbReference type="AlphaFoldDB" id="A0A291Q6T0"/>
<dbReference type="CDD" id="cd11033">
    <property type="entry name" value="CYP142-like"/>
    <property type="match status" value="1"/>
</dbReference>
<dbReference type="InterPro" id="IPR036396">
    <property type="entry name" value="Cyt_P450_sf"/>
</dbReference>
<dbReference type="GO" id="GO:0036199">
    <property type="term" value="F:cholest-4-en-3-one 26-monooxygenase activity"/>
    <property type="evidence" value="ECO:0007669"/>
    <property type="project" value="TreeGrafter"/>
</dbReference>
<keyword evidence="5" id="KW-0408">Iron</keyword>
<keyword evidence="4" id="KW-0560">Oxidoreductase</keyword>
<dbReference type="Proteomes" id="UP000221011">
    <property type="component" value="Chromosome"/>
</dbReference>
<protein>
    <submittedName>
        <fullName evidence="7">Putative cytochrome P450 hydroxylase</fullName>
    </submittedName>
</protein>
<dbReference type="GO" id="GO:0005506">
    <property type="term" value="F:iron ion binding"/>
    <property type="evidence" value="ECO:0007669"/>
    <property type="project" value="InterPro"/>
</dbReference>
<dbReference type="PRINTS" id="PR00359">
    <property type="entry name" value="BP450"/>
</dbReference>
<keyword evidence="3" id="KW-0479">Metal-binding</keyword>
<dbReference type="InterPro" id="IPR002397">
    <property type="entry name" value="Cyt_P450_B"/>
</dbReference>
<dbReference type="PANTHER" id="PTHR46696">
    <property type="entry name" value="P450, PUTATIVE (EUROFUNG)-RELATED"/>
    <property type="match status" value="1"/>
</dbReference>
<dbReference type="PANTHER" id="PTHR46696:SF4">
    <property type="entry name" value="BIOTIN BIOSYNTHESIS CYTOCHROME P450"/>
    <property type="match status" value="1"/>
</dbReference>
<dbReference type="GO" id="GO:0020037">
    <property type="term" value="F:heme binding"/>
    <property type="evidence" value="ECO:0007669"/>
    <property type="project" value="InterPro"/>
</dbReference>
<name>A0A291Q6T0_9ACTN</name>
<dbReference type="Pfam" id="PF00067">
    <property type="entry name" value="p450"/>
    <property type="match status" value="1"/>
</dbReference>
<dbReference type="RefSeq" id="WP_098242243.1">
    <property type="nucleotide sequence ID" value="NZ_CP022685.1"/>
</dbReference>
<gene>
    <name evidence="7" type="ORF">KY5_2401</name>
</gene>
<sequence>MPCPALPDGFDFTDPDLLQDRVPLPEFAQLRQTEPVRWITQPYRISGFDDTGYWAVTRHEDVKYVSTHPEVFSSHVNTAVIRFNESISRDQIEVQRMIMLNMDPPEHTRVRQIVQRGFTPRSIRSLEERLRDRARSIVETALEQAGPDGSFDFVTNVAVELPLQAIAELIGVPQEDRSKIFDWSNKMVAYDDPEYAITEEIGAEAAMEIVSYSMNLAAARKECPAKDIVSQLVAAEDEGNLSSDEFGFFVILLAVAGNETTRNAITHGMHAFLTHPEQWELYKRERPETTAEEIVRWATPVVSFQRTATQDTELGGASIKKGDRVGVFYSSANHDPDVFDDPGTFDITRDPNPHLGFGGGGPHFCLGKSLAVLEINLLFNAIADVLPDLRLVSDPRRLRSAWLNGVKELQVSAGRPAS</sequence>
<evidence type="ECO:0000256" key="4">
    <source>
        <dbReference type="ARBA" id="ARBA00023002"/>
    </source>
</evidence>
<dbReference type="KEGG" id="sfk:KY5_2401"/>
<reference evidence="7 8" key="1">
    <citation type="submission" date="2017-08" db="EMBL/GenBank/DDBJ databases">
        <title>Complete Genome Sequence of Streptomyces formicae KY5, the formicamycin producer.</title>
        <authorList>
            <person name="Holmes N.A."/>
            <person name="Devine R."/>
            <person name="Qin Z."/>
            <person name="Seipke R.F."/>
            <person name="Wilkinson B."/>
            <person name="Hutchings M.I."/>
        </authorList>
    </citation>
    <scope>NUCLEOTIDE SEQUENCE [LARGE SCALE GENOMIC DNA]</scope>
    <source>
        <strain evidence="7 8">KY5</strain>
    </source>
</reference>
<evidence type="ECO:0000313" key="8">
    <source>
        <dbReference type="Proteomes" id="UP000221011"/>
    </source>
</evidence>
<dbReference type="SUPFAM" id="SSF48264">
    <property type="entry name" value="Cytochrome P450"/>
    <property type="match status" value="1"/>
</dbReference>
<dbReference type="Gene3D" id="1.10.630.10">
    <property type="entry name" value="Cytochrome P450"/>
    <property type="match status" value="1"/>
</dbReference>
<dbReference type="EMBL" id="CP022685">
    <property type="protein sequence ID" value="ATL27419.1"/>
    <property type="molecule type" value="Genomic_DNA"/>
</dbReference>
<evidence type="ECO:0000256" key="6">
    <source>
        <dbReference type="ARBA" id="ARBA00023033"/>
    </source>
</evidence>
<evidence type="ECO:0000256" key="3">
    <source>
        <dbReference type="ARBA" id="ARBA00022723"/>
    </source>
</evidence>